<dbReference type="EMBL" id="GEEE01010378">
    <property type="protein sequence ID" value="JAP52847.1"/>
    <property type="molecule type" value="Transcribed_RNA"/>
</dbReference>
<protein>
    <submittedName>
        <fullName evidence="3">UPF0678 fatty acid-binding protein-like protein At1g79260</fullName>
    </submittedName>
</protein>
<name>A0A0X3PS54_SCHSO</name>
<organism evidence="3">
    <name type="scientific">Schistocephalus solidus</name>
    <name type="common">Tapeworm</name>
    <dbReference type="NCBI Taxonomy" id="70667"/>
    <lineage>
        <taxon>Eukaryota</taxon>
        <taxon>Metazoa</taxon>
        <taxon>Spiralia</taxon>
        <taxon>Lophotrochozoa</taxon>
        <taxon>Platyhelminthes</taxon>
        <taxon>Cestoda</taxon>
        <taxon>Eucestoda</taxon>
        <taxon>Diphyllobothriidea</taxon>
        <taxon>Diphyllobothriidae</taxon>
        <taxon>Schistocephalus</taxon>
    </lineage>
</organism>
<dbReference type="AlphaFoldDB" id="A0A0X3PS54"/>
<feature type="domain" description="THAP4-like heme-binding" evidence="2">
    <location>
        <begin position="28"/>
        <end position="178"/>
    </location>
</feature>
<evidence type="ECO:0000313" key="3">
    <source>
        <dbReference type="EMBL" id="JAP52847.1"/>
    </source>
</evidence>
<dbReference type="PANTHER" id="PTHR15854:SF4">
    <property type="entry name" value="PEROXYNITRITE ISOMERASE THAP4"/>
    <property type="match status" value="1"/>
</dbReference>
<dbReference type="SUPFAM" id="SSF50814">
    <property type="entry name" value="Lipocalins"/>
    <property type="match status" value="1"/>
</dbReference>
<dbReference type="InterPro" id="IPR045165">
    <property type="entry name" value="Nitrobindin"/>
</dbReference>
<dbReference type="PANTHER" id="PTHR15854">
    <property type="entry name" value="THAP4 PROTEIN"/>
    <property type="match status" value="1"/>
</dbReference>
<comment type="catalytic activity">
    <reaction evidence="1">
        <text>peroxynitrite = nitrate</text>
        <dbReference type="Rhea" id="RHEA:63116"/>
        <dbReference type="ChEBI" id="CHEBI:17632"/>
        <dbReference type="ChEBI" id="CHEBI:25941"/>
    </reaction>
    <physiologicalReaction direction="left-to-right" evidence="1">
        <dbReference type="Rhea" id="RHEA:63117"/>
    </physiologicalReaction>
</comment>
<feature type="non-terminal residue" evidence="3">
    <location>
        <position position="1"/>
    </location>
</feature>
<dbReference type="Pfam" id="PF08768">
    <property type="entry name" value="THAP4_heme-bd"/>
    <property type="match status" value="1"/>
</dbReference>
<reference evidence="3" key="1">
    <citation type="submission" date="2016-01" db="EMBL/GenBank/DDBJ databases">
        <title>Reference transcriptome for the parasite Schistocephalus solidus: insights into the molecular evolution of parasitism.</title>
        <authorList>
            <person name="Hebert F.O."/>
            <person name="Grambauer S."/>
            <person name="Barber I."/>
            <person name="Landry C.R."/>
            <person name="Aubin-Horth N."/>
        </authorList>
    </citation>
    <scope>NUCLEOTIDE SEQUENCE</scope>
</reference>
<accession>A0A0X3PS54</accession>
<evidence type="ECO:0000256" key="1">
    <source>
        <dbReference type="ARBA" id="ARBA00036993"/>
    </source>
</evidence>
<sequence length="183" mass="20572">PYLTRCMIVFLSIYQMSKKIAADVYTSLNKLRFLLGRWRGVGIGKGGPSGQWAYEELLEISTTGQPWISYVGNGYKDNAARHCEMGFFRGHTDGHVSMCLTDTLGNAYLLMGKMPEDESTPSTLTLTTESVVSPFFGRQPRVTKVERTYTRSGDSLTMHVKMATTNCDELEEHLHITYEPEVT</sequence>
<dbReference type="Gene3D" id="2.40.128.20">
    <property type="match status" value="1"/>
</dbReference>
<evidence type="ECO:0000259" key="2">
    <source>
        <dbReference type="Pfam" id="PF08768"/>
    </source>
</evidence>
<dbReference type="InterPro" id="IPR012674">
    <property type="entry name" value="Calycin"/>
</dbReference>
<dbReference type="GO" id="GO:0008289">
    <property type="term" value="F:lipid binding"/>
    <property type="evidence" value="ECO:0007669"/>
    <property type="project" value="UniProtKB-KW"/>
</dbReference>
<proteinExistence type="predicted"/>
<gene>
    <name evidence="3" type="ORF">TR123074</name>
</gene>
<dbReference type="InterPro" id="IPR014878">
    <property type="entry name" value="THAP4-like_heme-bd"/>
</dbReference>